<evidence type="ECO:0000313" key="3">
    <source>
        <dbReference type="Proteomes" id="UP000198356"/>
    </source>
</evidence>
<proteinExistence type="predicted"/>
<dbReference type="InterPro" id="IPR020843">
    <property type="entry name" value="ER"/>
</dbReference>
<reference evidence="2 3" key="1">
    <citation type="submission" date="2017-06" db="EMBL/GenBank/DDBJ databases">
        <authorList>
            <person name="Kim H.J."/>
            <person name="Triplett B.A."/>
        </authorList>
    </citation>
    <scope>NUCLEOTIDE SEQUENCE [LARGE SCALE GENOMIC DNA]</scope>
    <source>
        <strain evidence="2 3">DSM 18704</strain>
    </source>
</reference>
<dbReference type="Gene3D" id="3.40.50.720">
    <property type="entry name" value="NAD(P)-binding Rossmann-like Domain"/>
    <property type="match status" value="1"/>
</dbReference>
<gene>
    <name evidence="2" type="ORF">SAMN05421770_101667</name>
</gene>
<evidence type="ECO:0000313" key="2">
    <source>
        <dbReference type="EMBL" id="SNS36429.1"/>
    </source>
</evidence>
<evidence type="ECO:0000259" key="1">
    <source>
        <dbReference type="SMART" id="SM00829"/>
    </source>
</evidence>
<dbReference type="PANTHER" id="PTHR43677">
    <property type="entry name" value="SHORT-CHAIN DEHYDROGENASE/REDUCTASE"/>
    <property type="match status" value="1"/>
</dbReference>
<dbReference type="SUPFAM" id="SSF51735">
    <property type="entry name" value="NAD(P)-binding Rossmann-fold domains"/>
    <property type="match status" value="1"/>
</dbReference>
<dbReference type="InterPro" id="IPR036291">
    <property type="entry name" value="NAD(P)-bd_dom_sf"/>
</dbReference>
<feature type="domain" description="Enoyl reductase (ER)" evidence="1">
    <location>
        <begin position="10"/>
        <end position="321"/>
    </location>
</feature>
<dbReference type="GO" id="GO:0016491">
    <property type="term" value="F:oxidoreductase activity"/>
    <property type="evidence" value="ECO:0007669"/>
    <property type="project" value="InterPro"/>
</dbReference>
<dbReference type="AlphaFoldDB" id="A0A239DW15"/>
<sequence>MKAAIVTAVGKSPIYGEFQKPTAKEGEILVAVRAAALSNLTRSRASGAHYSSTGIFPAVAGTDGVGLAEDGRRVYFAMPEAPFGSLAELCPIHPRRCVEIPDGLDDITAAAIANPGMSAWASLVERARFVAGETVLVNGATGTAGRVAVQLAKHLGAAKVIATGRNAQELEELKQLGADAVIPFALDAAHPSGVRDYGEALTDRFSGGIDVVIDYLWGESARTIIGALAKVVEDKPVRFVQVGSSSGEASIELPAAALRSAAITLMGSGIGSVSREGLAQSIANVFAAVGPAGLEVATQVVPLSEVERVWDKATGRPRVVFTID</sequence>
<dbReference type="Pfam" id="PF00107">
    <property type="entry name" value="ADH_zinc_N"/>
    <property type="match status" value="1"/>
</dbReference>
<dbReference type="InterPro" id="IPR011032">
    <property type="entry name" value="GroES-like_sf"/>
</dbReference>
<dbReference type="RefSeq" id="WP_089406943.1">
    <property type="nucleotide sequence ID" value="NZ_FZOU01000001.1"/>
</dbReference>
<dbReference type="InterPro" id="IPR051397">
    <property type="entry name" value="Zn-ADH-like_protein"/>
</dbReference>
<name>A0A239DW15_9BACT</name>
<dbReference type="EMBL" id="FZOU01000001">
    <property type="protein sequence ID" value="SNS36429.1"/>
    <property type="molecule type" value="Genomic_DNA"/>
</dbReference>
<organism evidence="2 3">
    <name type="scientific">Granulicella rosea</name>
    <dbReference type="NCBI Taxonomy" id="474952"/>
    <lineage>
        <taxon>Bacteria</taxon>
        <taxon>Pseudomonadati</taxon>
        <taxon>Acidobacteriota</taxon>
        <taxon>Terriglobia</taxon>
        <taxon>Terriglobales</taxon>
        <taxon>Acidobacteriaceae</taxon>
        <taxon>Granulicella</taxon>
    </lineage>
</organism>
<dbReference type="OrthoDB" id="9787435at2"/>
<keyword evidence="3" id="KW-1185">Reference proteome</keyword>
<accession>A0A239DW15</accession>
<dbReference type="SUPFAM" id="SSF50129">
    <property type="entry name" value="GroES-like"/>
    <property type="match status" value="1"/>
</dbReference>
<dbReference type="Gene3D" id="3.90.180.10">
    <property type="entry name" value="Medium-chain alcohol dehydrogenases, catalytic domain"/>
    <property type="match status" value="2"/>
</dbReference>
<dbReference type="Proteomes" id="UP000198356">
    <property type="component" value="Unassembled WGS sequence"/>
</dbReference>
<dbReference type="InterPro" id="IPR013149">
    <property type="entry name" value="ADH-like_C"/>
</dbReference>
<dbReference type="SMART" id="SM00829">
    <property type="entry name" value="PKS_ER"/>
    <property type="match status" value="1"/>
</dbReference>
<protein>
    <submittedName>
        <fullName evidence="2">NADPH:quinone reductase</fullName>
    </submittedName>
</protein>
<dbReference type="PANTHER" id="PTHR43677:SF11">
    <property type="entry name" value="ZINC-CONTAINING ALCOHOL DEHYDROGENASE"/>
    <property type="match status" value="1"/>
</dbReference>